<keyword evidence="3" id="KW-0238">DNA-binding</keyword>
<protein>
    <recommendedName>
        <fullName evidence="5">HTH lysR-type domain-containing protein</fullName>
    </recommendedName>
</protein>
<evidence type="ECO:0000313" key="6">
    <source>
        <dbReference type="EMBL" id="CAB3744545.1"/>
    </source>
</evidence>
<dbReference type="InterPro" id="IPR005119">
    <property type="entry name" value="LysR_subst-bd"/>
</dbReference>
<keyword evidence="7" id="KW-1185">Reference proteome</keyword>
<dbReference type="InterPro" id="IPR058163">
    <property type="entry name" value="LysR-type_TF_proteobact-type"/>
</dbReference>
<proteinExistence type="inferred from homology"/>
<dbReference type="PROSITE" id="PS50931">
    <property type="entry name" value="HTH_LYSR"/>
    <property type="match status" value="1"/>
</dbReference>
<accession>A0A6J5CWZ1</accession>
<comment type="similarity">
    <text evidence="1">Belongs to the LysR transcriptional regulatory family.</text>
</comment>
<dbReference type="GO" id="GO:0043565">
    <property type="term" value="F:sequence-specific DNA binding"/>
    <property type="evidence" value="ECO:0007669"/>
    <property type="project" value="TreeGrafter"/>
</dbReference>
<dbReference type="EMBL" id="CADIKC010000018">
    <property type="protein sequence ID" value="CAB3744545.1"/>
    <property type="molecule type" value="Genomic_DNA"/>
</dbReference>
<dbReference type="SUPFAM" id="SSF46785">
    <property type="entry name" value="Winged helix' DNA-binding domain"/>
    <property type="match status" value="1"/>
</dbReference>
<dbReference type="PANTHER" id="PTHR30537">
    <property type="entry name" value="HTH-TYPE TRANSCRIPTIONAL REGULATOR"/>
    <property type="match status" value="1"/>
</dbReference>
<dbReference type="Proteomes" id="UP000494255">
    <property type="component" value="Unassembled WGS sequence"/>
</dbReference>
<name>A0A6J5CWZ1_9BURK</name>
<keyword evidence="4" id="KW-0804">Transcription</keyword>
<dbReference type="Gene3D" id="3.40.190.290">
    <property type="match status" value="1"/>
</dbReference>
<evidence type="ECO:0000256" key="1">
    <source>
        <dbReference type="ARBA" id="ARBA00009437"/>
    </source>
</evidence>
<reference evidence="6 7" key="1">
    <citation type="submission" date="2020-04" db="EMBL/GenBank/DDBJ databases">
        <authorList>
            <person name="De Canck E."/>
        </authorList>
    </citation>
    <scope>NUCLEOTIDE SEQUENCE [LARGE SCALE GENOMIC DNA]</scope>
    <source>
        <strain evidence="6 7">LMG 24238</strain>
    </source>
</reference>
<dbReference type="SUPFAM" id="SSF53850">
    <property type="entry name" value="Periplasmic binding protein-like II"/>
    <property type="match status" value="1"/>
</dbReference>
<dbReference type="Gene3D" id="1.10.10.10">
    <property type="entry name" value="Winged helix-like DNA-binding domain superfamily/Winged helix DNA-binding domain"/>
    <property type="match status" value="1"/>
</dbReference>
<dbReference type="InterPro" id="IPR000847">
    <property type="entry name" value="LysR_HTH_N"/>
</dbReference>
<dbReference type="RefSeq" id="WP_175054678.1">
    <property type="nucleotide sequence ID" value="NZ_CADIKC010000018.1"/>
</dbReference>
<dbReference type="Pfam" id="PF00126">
    <property type="entry name" value="HTH_1"/>
    <property type="match status" value="1"/>
</dbReference>
<dbReference type="Pfam" id="PF03466">
    <property type="entry name" value="LysR_substrate"/>
    <property type="match status" value="1"/>
</dbReference>
<evidence type="ECO:0000256" key="4">
    <source>
        <dbReference type="ARBA" id="ARBA00023163"/>
    </source>
</evidence>
<gene>
    <name evidence="6" type="ORF">LMG24238_07295</name>
</gene>
<dbReference type="InterPro" id="IPR036388">
    <property type="entry name" value="WH-like_DNA-bd_sf"/>
</dbReference>
<dbReference type="PANTHER" id="PTHR30537:SF3">
    <property type="entry name" value="TRANSCRIPTIONAL REGULATORY PROTEIN"/>
    <property type="match status" value="1"/>
</dbReference>
<dbReference type="GO" id="GO:0003700">
    <property type="term" value="F:DNA-binding transcription factor activity"/>
    <property type="evidence" value="ECO:0007669"/>
    <property type="project" value="InterPro"/>
</dbReference>
<dbReference type="GO" id="GO:0006351">
    <property type="term" value="P:DNA-templated transcription"/>
    <property type="evidence" value="ECO:0007669"/>
    <property type="project" value="TreeGrafter"/>
</dbReference>
<keyword evidence="2" id="KW-0805">Transcription regulation</keyword>
<organism evidence="6 7">
    <name type="scientific">Paraburkholderia sediminicola</name>
    <dbReference type="NCBI Taxonomy" id="458836"/>
    <lineage>
        <taxon>Bacteria</taxon>
        <taxon>Pseudomonadati</taxon>
        <taxon>Pseudomonadota</taxon>
        <taxon>Betaproteobacteria</taxon>
        <taxon>Burkholderiales</taxon>
        <taxon>Burkholderiaceae</taxon>
        <taxon>Paraburkholderia</taxon>
    </lineage>
</organism>
<evidence type="ECO:0000259" key="5">
    <source>
        <dbReference type="PROSITE" id="PS50931"/>
    </source>
</evidence>
<dbReference type="InterPro" id="IPR036390">
    <property type="entry name" value="WH_DNA-bd_sf"/>
</dbReference>
<evidence type="ECO:0000313" key="7">
    <source>
        <dbReference type="Proteomes" id="UP000494255"/>
    </source>
</evidence>
<sequence>MYDWQDLRYFLVLARTGSLSGAASELSVEHATVGRRVTSLETALGLKLIHRLPRSSRLTEDGKTIAMLAGPMVDCAQTVEAYALRASSALSGTVRLSVPPTIGNYCISPHMRSFRESHPSLKIVMEGSPDIAPLDRGVADIAIRMVKPQEGSLVARRIGTIRFGLYANLAYAARPPGQWEFIAYDSSLDHVRHQNWLRQFLDSRPIVFETNDVIGQQMAARNGVGVAVLPTMIGDTDAELVRLRVGFEPPETGLWLVTYPDLRRTPSIKAVMDFLVRCVSHEPHYADEDGSSQNRHG</sequence>
<evidence type="ECO:0000256" key="2">
    <source>
        <dbReference type="ARBA" id="ARBA00023015"/>
    </source>
</evidence>
<evidence type="ECO:0000256" key="3">
    <source>
        <dbReference type="ARBA" id="ARBA00023125"/>
    </source>
</evidence>
<dbReference type="AlphaFoldDB" id="A0A6J5CWZ1"/>
<feature type="domain" description="HTH lysR-type" evidence="5">
    <location>
        <begin position="1"/>
        <end position="59"/>
    </location>
</feature>
<dbReference type="GeneID" id="97045838"/>